<comment type="caution">
    <text evidence="1">The sequence shown here is derived from an EMBL/GenBank/DDBJ whole genome shotgun (WGS) entry which is preliminary data.</text>
</comment>
<organism evidence="1 2">
    <name type="scientific">Chitinophaga skermanii</name>
    <dbReference type="NCBI Taxonomy" id="331697"/>
    <lineage>
        <taxon>Bacteria</taxon>
        <taxon>Pseudomonadati</taxon>
        <taxon>Bacteroidota</taxon>
        <taxon>Chitinophagia</taxon>
        <taxon>Chitinophagales</taxon>
        <taxon>Chitinophagaceae</taxon>
        <taxon>Chitinophaga</taxon>
    </lineage>
</organism>
<accession>A0A327QMV3</accession>
<dbReference type="RefSeq" id="WP_111597817.1">
    <property type="nucleotide sequence ID" value="NZ_QLLL01000004.1"/>
</dbReference>
<keyword evidence="2" id="KW-1185">Reference proteome</keyword>
<reference evidence="1 2" key="1">
    <citation type="submission" date="2018-06" db="EMBL/GenBank/DDBJ databases">
        <title>Genomic Encyclopedia of Archaeal and Bacterial Type Strains, Phase II (KMG-II): from individual species to whole genera.</title>
        <authorList>
            <person name="Goeker M."/>
        </authorList>
    </citation>
    <scope>NUCLEOTIDE SEQUENCE [LARGE SCALE GENOMIC DNA]</scope>
    <source>
        <strain evidence="1 2">DSM 23857</strain>
    </source>
</reference>
<proteinExistence type="predicted"/>
<dbReference type="Proteomes" id="UP000249547">
    <property type="component" value="Unassembled WGS sequence"/>
</dbReference>
<protein>
    <submittedName>
        <fullName evidence="1">Uncharacterized protein</fullName>
    </submittedName>
</protein>
<gene>
    <name evidence="1" type="ORF">LX64_02359</name>
</gene>
<dbReference type="EMBL" id="QLLL01000004">
    <property type="protein sequence ID" value="RAJ05205.1"/>
    <property type="molecule type" value="Genomic_DNA"/>
</dbReference>
<sequence length="66" mass="7499">MGNSNKRTTTAEYINALDIAYFETYSMLRSEEYKAYKQGLQTELTSLTKIGVASTAVVERIEEIQE</sequence>
<dbReference type="AlphaFoldDB" id="A0A327QMV3"/>
<evidence type="ECO:0000313" key="2">
    <source>
        <dbReference type="Proteomes" id="UP000249547"/>
    </source>
</evidence>
<name>A0A327QMV3_9BACT</name>
<evidence type="ECO:0000313" key="1">
    <source>
        <dbReference type="EMBL" id="RAJ05205.1"/>
    </source>
</evidence>